<gene>
    <name evidence="2" type="ORF">B0T20DRAFT_56400</name>
</gene>
<keyword evidence="1" id="KW-1133">Transmembrane helix</keyword>
<dbReference type="EMBL" id="JAUTDP010000011">
    <property type="protein sequence ID" value="KAK3392447.1"/>
    <property type="molecule type" value="Genomic_DNA"/>
</dbReference>
<keyword evidence="3" id="KW-1185">Reference proteome</keyword>
<evidence type="ECO:0000313" key="2">
    <source>
        <dbReference type="EMBL" id="KAK3392447.1"/>
    </source>
</evidence>
<keyword evidence="1" id="KW-0812">Transmembrane</keyword>
<proteinExistence type="predicted"/>
<evidence type="ECO:0000313" key="3">
    <source>
        <dbReference type="Proteomes" id="UP001281003"/>
    </source>
</evidence>
<accession>A0AAE0P3D4</accession>
<organism evidence="2 3">
    <name type="scientific">Sordaria brevicollis</name>
    <dbReference type="NCBI Taxonomy" id="83679"/>
    <lineage>
        <taxon>Eukaryota</taxon>
        <taxon>Fungi</taxon>
        <taxon>Dikarya</taxon>
        <taxon>Ascomycota</taxon>
        <taxon>Pezizomycotina</taxon>
        <taxon>Sordariomycetes</taxon>
        <taxon>Sordariomycetidae</taxon>
        <taxon>Sordariales</taxon>
        <taxon>Sordariaceae</taxon>
        <taxon>Sordaria</taxon>
    </lineage>
</organism>
<dbReference type="Proteomes" id="UP001281003">
    <property type="component" value="Unassembled WGS sequence"/>
</dbReference>
<sequence>MVENMVCLFLLSGHRPPVTFRFLTALKLALVLASGNGTAFSYGFPNLTELFPQATQKRQLVNERKRFVLGAFGFGGCCLLSLSFVVIIRYGCTLGRQRRVGKDCGADAKKGFKTKQH</sequence>
<protein>
    <submittedName>
        <fullName evidence="2">Uncharacterized protein</fullName>
    </submittedName>
</protein>
<feature type="transmembrane region" description="Helical" evidence="1">
    <location>
        <begin position="67"/>
        <end position="92"/>
    </location>
</feature>
<comment type="caution">
    <text evidence="2">The sequence shown here is derived from an EMBL/GenBank/DDBJ whole genome shotgun (WGS) entry which is preliminary data.</text>
</comment>
<dbReference type="AlphaFoldDB" id="A0AAE0P3D4"/>
<reference evidence="2" key="1">
    <citation type="journal article" date="2023" name="Mol. Phylogenet. Evol.">
        <title>Genome-scale phylogeny and comparative genomics of the fungal order Sordariales.</title>
        <authorList>
            <person name="Hensen N."/>
            <person name="Bonometti L."/>
            <person name="Westerberg I."/>
            <person name="Brannstrom I.O."/>
            <person name="Guillou S."/>
            <person name="Cros-Aarteil S."/>
            <person name="Calhoun S."/>
            <person name="Haridas S."/>
            <person name="Kuo A."/>
            <person name="Mondo S."/>
            <person name="Pangilinan J."/>
            <person name="Riley R."/>
            <person name="LaButti K."/>
            <person name="Andreopoulos B."/>
            <person name="Lipzen A."/>
            <person name="Chen C."/>
            <person name="Yan M."/>
            <person name="Daum C."/>
            <person name="Ng V."/>
            <person name="Clum A."/>
            <person name="Steindorff A."/>
            <person name="Ohm R.A."/>
            <person name="Martin F."/>
            <person name="Silar P."/>
            <person name="Natvig D.O."/>
            <person name="Lalanne C."/>
            <person name="Gautier V."/>
            <person name="Ament-Velasquez S.L."/>
            <person name="Kruys A."/>
            <person name="Hutchinson M.I."/>
            <person name="Powell A.J."/>
            <person name="Barry K."/>
            <person name="Miller A.N."/>
            <person name="Grigoriev I.V."/>
            <person name="Debuchy R."/>
            <person name="Gladieux P."/>
            <person name="Hiltunen Thoren M."/>
            <person name="Johannesson H."/>
        </authorList>
    </citation>
    <scope>NUCLEOTIDE SEQUENCE</scope>
    <source>
        <strain evidence="2">FGSC 1904</strain>
    </source>
</reference>
<keyword evidence="1" id="KW-0472">Membrane</keyword>
<evidence type="ECO:0000256" key="1">
    <source>
        <dbReference type="SAM" id="Phobius"/>
    </source>
</evidence>
<reference evidence="2" key="2">
    <citation type="submission" date="2023-07" db="EMBL/GenBank/DDBJ databases">
        <authorList>
            <consortium name="Lawrence Berkeley National Laboratory"/>
            <person name="Haridas S."/>
            <person name="Hensen N."/>
            <person name="Bonometti L."/>
            <person name="Westerberg I."/>
            <person name="Brannstrom I.O."/>
            <person name="Guillou S."/>
            <person name="Cros-Aarteil S."/>
            <person name="Calhoun S."/>
            <person name="Kuo A."/>
            <person name="Mondo S."/>
            <person name="Pangilinan J."/>
            <person name="Riley R."/>
            <person name="LaButti K."/>
            <person name="Andreopoulos B."/>
            <person name="Lipzen A."/>
            <person name="Chen C."/>
            <person name="Yanf M."/>
            <person name="Daum C."/>
            <person name="Ng V."/>
            <person name="Clum A."/>
            <person name="Steindorff A."/>
            <person name="Ohm R."/>
            <person name="Martin F."/>
            <person name="Silar P."/>
            <person name="Natvig D."/>
            <person name="Lalanne C."/>
            <person name="Gautier V."/>
            <person name="Ament-velasquez S.L."/>
            <person name="Kruys A."/>
            <person name="Hutchinson M.I."/>
            <person name="Powell A.J."/>
            <person name="Barry K."/>
            <person name="Miller A.N."/>
            <person name="Grigoriev I.V."/>
            <person name="Debuchy R."/>
            <person name="Gladieux P."/>
            <person name="Thoren M.H."/>
            <person name="Johannesson H."/>
        </authorList>
    </citation>
    <scope>NUCLEOTIDE SEQUENCE</scope>
    <source>
        <strain evidence="2">FGSC 1904</strain>
    </source>
</reference>
<name>A0AAE0P3D4_SORBR</name>